<reference evidence="2" key="1">
    <citation type="submission" date="2023-03" db="EMBL/GenBank/DDBJ databases">
        <title>Massive genome expansion in bonnet fungi (Mycena s.s.) driven by repeated elements and novel gene families across ecological guilds.</title>
        <authorList>
            <consortium name="Lawrence Berkeley National Laboratory"/>
            <person name="Harder C.B."/>
            <person name="Miyauchi S."/>
            <person name="Viragh M."/>
            <person name="Kuo A."/>
            <person name="Thoen E."/>
            <person name="Andreopoulos B."/>
            <person name="Lu D."/>
            <person name="Skrede I."/>
            <person name="Drula E."/>
            <person name="Henrissat B."/>
            <person name="Morin E."/>
            <person name="Kohler A."/>
            <person name="Barry K."/>
            <person name="LaButti K."/>
            <person name="Morin E."/>
            <person name="Salamov A."/>
            <person name="Lipzen A."/>
            <person name="Mereny Z."/>
            <person name="Hegedus B."/>
            <person name="Baldrian P."/>
            <person name="Stursova M."/>
            <person name="Weitz H."/>
            <person name="Taylor A."/>
            <person name="Grigoriev I.V."/>
            <person name="Nagy L.G."/>
            <person name="Martin F."/>
            <person name="Kauserud H."/>
        </authorList>
    </citation>
    <scope>NUCLEOTIDE SEQUENCE</scope>
    <source>
        <strain evidence="2">CBHHK200</strain>
    </source>
</reference>
<sequence>MSPPTSPPCVLLPFRSSTFLSRRPVQDFLDKVRQRRNRLQRRWSSSLLVLKPPQRRKLSQHCASPQALSIPQALTSMQYRKPSPQYRKRFPQARTTTLPSCGPVHVYMVYSAISGMKDGTSTTQWYEPELAMGTEGSENGPTWGMSPALTRSSKSCKR</sequence>
<dbReference type="Proteomes" id="UP001218188">
    <property type="component" value="Unassembled WGS sequence"/>
</dbReference>
<proteinExistence type="predicted"/>
<name>A0AAD6SET7_9AGAR</name>
<feature type="region of interest" description="Disordered" evidence="1">
    <location>
        <begin position="134"/>
        <end position="158"/>
    </location>
</feature>
<dbReference type="EMBL" id="JARJCM010000175">
    <property type="protein sequence ID" value="KAJ7024102.1"/>
    <property type="molecule type" value="Genomic_DNA"/>
</dbReference>
<feature type="compositionally biased region" description="Polar residues" evidence="1">
    <location>
        <begin position="149"/>
        <end position="158"/>
    </location>
</feature>
<keyword evidence="3" id="KW-1185">Reference proteome</keyword>
<organism evidence="2 3">
    <name type="scientific">Mycena alexandri</name>
    <dbReference type="NCBI Taxonomy" id="1745969"/>
    <lineage>
        <taxon>Eukaryota</taxon>
        <taxon>Fungi</taxon>
        <taxon>Dikarya</taxon>
        <taxon>Basidiomycota</taxon>
        <taxon>Agaricomycotina</taxon>
        <taxon>Agaricomycetes</taxon>
        <taxon>Agaricomycetidae</taxon>
        <taxon>Agaricales</taxon>
        <taxon>Marasmiineae</taxon>
        <taxon>Mycenaceae</taxon>
        <taxon>Mycena</taxon>
    </lineage>
</organism>
<accession>A0AAD6SET7</accession>
<evidence type="ECO:0000313" key="2">
    <source>
        <dbReference type="EMBL" id="KAJ7024102.1"/>
    </source>
</evidence>
<comment type="caution">
    <text evidence="2">The sequence shown here is derived from an EMBL/GenBank/DDBJ whole genome shotgun (WGS) entry which is preliminary data.</text>
</comment>
<evidence type="ECO:0000256" key="1">
    <source>
        <dbReference type="SAM" id="MobiDB-lite"/>
    </source>
</evidence>
<dbReference type="AlphaFoldDB" id="A0AAD6SET7"/>
<gene>
    <name evidence="2" type="ORF">C8F04DRAFT_1303261</name>
</gene>
<evidence type="ECO:0000313" key="3">
    <source>
        <dbReference type="Proteomes" id="UP001218188"/>
    </source>
</evidence>
<protein>
    <submittedName>
        <fullName evidence="2">Uncharacterized protein</fullName>
    </submittedName>
</protein>